<evidence type="ECO:0000256" key="1">
    <source>
        <dbReference type="SAM" id="MobiDB-lite"/>
    </source>
</evidence>
<dbReference type="AlphaFoldDB" id="A0A2I0U9E6"/>
<reference evidence="3" key="1">
    <citation type="submission" date="2017-11" db="EMBL/GenBank/DDBJ databases">
        <authorList>
            <person name="Lima N.C."/>
            <person name="Parody-Merino A.M."/>
            <person name="Battley P.F."/>
            <person name="Fidler A.E."/>
            <person name="Prosdocimi F."/>
        </authorList>
    </citation>
    <scope>NUCLEOTIDE SEQUENCE [LARGE SCALE GENOMIC DNA]</scope>
</reference>
<keyword evidence="3" id="KW-1185">Reference proteome</keyword>
<accession>A0A2I0U9E6</accession>
<gene>
    <name evidence="2" type="ORF">llap_6988</name>
</gene>
<evidence type="ECO:0008006" key="4">
    <source>
        <dbReference type="Google" id="ProtNLM"/>
    </source>
</evidence>
<dbReference type="PANTHER" id="PTHR33395:SF22">
    <property type="entry name" value="REVERSE TRANSCRIPTASE DOMAIN-CONTAINING PROTEIN"/>
    <property type="match status" value="1"/>
</dbReference>
<proteinExistence type="predicted"/>
<sequence>MEDSPLIEEDWVRDHSGKLDTHKSMGPDGTHPRVLRELADVIVKLISIIFDKSWRTGEVPEDWRKANVMPVFKKGKKEDLGNYSQPHFHPWKGDGTTHPGCHL</sequence>
<dbReference type="OrthoDB" id="416454at2759"/>
<reference evidence="3" key="2">
    <citation type="submission" date="2017-12" db="EMBL/GenBank/DDBJ databases">
        <title>Genome sequence of the Bar-tailed Godwit (Limosa lapponica baueri).</title>
        <authorList>
            <person name="Lima N.C.B."/>
            <person name="Parody-Merino A.M."/>
            <person name="Battley P.F."/>
            <person name="Fidler A.E."/>
            <person name="Prosdocimi F."/>
        </authorList>
    </citation>
    <scope>NUCLEOTIDE SEQUENCE [LARGE SCALE GENOMIC DNA]</scope>
</reference>
<feature type="region of interest" description="Disordered" evidence="1">
    <location>
        <begin position="83"/>
        <end position="103"/>
    </location>
</feature>
<name>A0A2I0U9E6_LIMLA</name>
<dbReference type="Proteomes" id="UP000233556">
    <property type="component" value="Unassembled WGS sequence"/>
</dbReference>
<evidence type="ECO:0000313" key="2">
    <source>
        <dbReference type="EMBL" id="PKU42688.1"/>
    </source>
</evidence>
<dbReference type="GO" id="GO:0007508">
    <property type="term" value="P:larval heart development"/>
    <property type="evidence" value="ECO:0007669"/>
    <property type="project" value="TreeGrafter"/>
</dbReference>
<dbReference type="EMBL" id="KZ505968">
    <property type="protein sequence ID" value="PKU42688.1"/>
    <property type="molecule type" value="Genomic_DNA"/>
</dbReference>
<dbReference type="GO" id="GO:0061343">
    <property type="term" value="P:cell adhesion involved in heart morphogenesis"/>
    <property type="evidence" value="ECO:0007669"/>
    <property type="project" value="TreeGrafter"/>
</dbReference>
<evidence type="ECO:0000313" key="3">
    <source>
        <dbReference type="Proteomes" id="UP000233556"/>
    </source>
</evidence>
<dbReference type="GO" id="GO:0031012">
    <property type="term" value="C:extracellular matrix"/>
    <property type="evidence" value="ECO:0007669"/>
    <property type="project" value="TreeGrafter"/>
</dbReference>
<dbReference type="PANTHER" id="PTHR33395">
    <property type="entry name" value="TRANSCRIPTASE, PUTATIVE-RELATED-RELATED"/>
    <property type="match status" value="1"/>
</dbReference>
<organism evidence="2 3">
    <name type="scientific">Limosa lapponica baueri</name>
    <dbReference type="NCBI Taxonomy" id="1758121"/>
    <lineage>
        <taxon>Eukaryota</taxon>
        <taxon>Metazoa</taxon>
        <taxon>Chordata</taxon>
        <taxon>Craniata</taxon>
        <taxon>Vertebrata</taxon>
        <taxon>Euteleostomi</taxon>
        <taxon>Archelosauria</taxon>
        <taxon>Archosauria</taxon>
        <taxon>Dinosauria</taxon>
        <taxon>Saurischia</taxon>
        <taxon>Theropoda</taxon>
        <taxon>Coelurosauria</taxon>
        <taxon>Aves</taxon>
        <taxon>Neognathae</taxon>
        <taxon>Neoaves</taxon>
        <taxon>Charadriiformes</taxon>
        <taxon>Scolopacidae</taxon>
        <taxon>Limosa</taxon>
    </lineage>
</organism>
<protein>
    <recommendedName>
        <fullName evidence="4">Rna-directed dna polymerase from mobile element jockey-like</fullName>
    </recommendedName>
</protein>